<dbReference type="Proteomes" id="UP001652661">
    <property type="component" value="Chromosome X"/>
</dbReference>
<dbReference type="PANTHER" id="PTHR12558:SF36">
    <property type="entry name" value="ANAPHASE-PROMOTING COMPLEX SUBUNIT 7"/>
    <property type="match status" value="1"/>
</dbReference>
<proteinExistence type="predicted"/>
<gene>
    <name evidence="5" type="primary">APC7</name>
</gene>
<dbReference type="PROSITE" id="PS50005">
    <property type="entry name" value="TPR"/>
    <property type="match status" value="1"/>
</dbReference>
<feature type="region of interest" description="Disordered" evidence="3">
    <location>
        <begin position="647"/>
        <end position="667"/>
    </location>
</feature>
<keyword evidence="4" id="KW-1185">Reference proteome</keyword>
<dbReference type="PANTHER" id="PTHR12558">
    <property type="entry name" value="CELL DIVISION CYCLE 16,23,27"/>
    <property type="match status" value="1"/>
</dbReference>
<dbReference type="GeneID" id="108072456"/>
<protein>
    <submittedName>
        <fullName evidence="5">Anaphase-promoting complex subunit 7 isoform X1</fullName>
    </submittedName>
</protein>
<feature type="region of interest" description="Disordered" evidence="3">
    <location>
        <begin position="571"/>
        <end position="601"/>
    </location>
</feature>
<name>A0ABM4GMC4_DROKI</name>
<organism evidence="4 5">
    <name type="scientific">Drosophila kikkawai</name>
    <name type="common">Fruit fly</name>
    <dbReference type="NCBI Taxonomy" id="30033"/>
    <lineage>
        <taxon>Eukaryota</taxon>
        <taxon>Metazoa</taxon>
        <taxon>Ecdysozoa</taxon>
        <taxon>Arthropoda</taxon>
        <taxon>Hexapoda</taxon>
        <taxon>Insecta</taxon>
        <taxon>Pterygota</taxon>
        <taxon>Neoptera</taxon>
        <taxon>Endopterygota</taxon>
        <taxon>Diptera</taxon>
        <taxon>Brachycera</taxon>
        <taxon>Muscomorpha</taxon>
        <taxon>Ephydroidea</taxon>
        <taxon>Drosophilidae</taxon>
        <taxon>Drosophila</taxon>
        <taxon>Sophophora</taxon>
    </lineage>
</organism>
<dbReference type="SUPFAM" id="SSF48452">
    <property type="entry name" value="TPR-like"/>
    <property type="match status" value="2"/>
</dbReference>
<evidence type="ECO:0000313" key="4">
    <source>
        <dbReference type="Proteomes" id="UP001652661"/>
    </source>
</evidence>
<keyword evidence="1 2" id="KW-0802">TPR repeat</keyword>
<dbReference type="SMART" id="SM00028">
    <property type="entry name" value="TPR"/>
    <property type="match status" value="8"/>
</dbReference>
<reference evidence="5" key="1">
    <citation type="submission" date="2025-08" db="UniProtKB">
        <authorList>
            <consortium name="RefSeq"/>
        </authorList>
    </citation>
    <scope>IDENTIFICATION</scope>
    <source>
        <strain evidence="5">14028-0561.14</strain>
        <tissue evidence="5">Whole fly</tissue>
    </source>
</reference>
<feature type="repeat" description="TPR" evidence="2">
    <location>
        <begin position="488"/>
        <end position="521"/>
    </location>
</feature>
<accession>A0ABM4GMC4</accession>
<sequence length="667" mass="76231">MENDMFTNIKKMYDHKLYDCVIPAAGLLLTLMHNDRNLATQEVEYQVQHYLAGAQFEERQFRAALRTLQELIQQRSQMVRKRNGLTAIESVYAEFGDVEMRRRLAECYKQLGNTQMAIRVLLQVPVKSRTPRINLMLARLQHYGDANSSGRNKAEALYAYKEVIRECPMALPLIQEMLEMGCEGSEVNSLVMNAATLPPDIDWLSIYVKALAQMFNCRHLDAARTFEQLTADSCLRCSEHLLLATGKCYYYHGQLFQAEQCLSAALRSNPYNLEVMGVLSVVMELGEYPMAERDQLYAKLDYELESVSEHPHLITAHQLFLRAHFMFVERKFERGLGLLRRCLQLEPRHPEALLLRARLYTDMERYTEAAGAYRDAQIHLPYRFEVFKGLFNCYLAQKRYAEAQAMCTLTLRRFQASARCYILFGRTLFSSGNPSVKKTARKFAQRALQIDANYMPAVALMADIYELEGNTGECLKLLEQHTTYHPHADFFVQMGNMQRMEKQPIKALEYYYKALGMNPKSLGALQGINSLKGSSLDIELIAGIKRSTEDKQPIVKPEFLGTGCIDSSSSLPNAGEAVSSCSNSPRSGRENEDVSELDTTSEQMWQDVDVEMLRKINRIAQKIPKTNHKHEGYINSRSLKKTTLRINSSRPKDAMPPNINENPTKFC</sequence>
<dbReference type="InterPro" id="IPR011990">
    <property type="entry name" value="TPR-like_helical_dom_sf"/>
</dbReference>
<dbReference type="Gene3D" id="1.25.40.10">
    <property type="entry name" value="Tetratricopeptide repeat domain"/>
    <property type="match status" value="2"/>
</dbReference>
<dbReference type="RefSeq" id="XP_070143865.1">
    <property type="nucleotide sequence ID" value="XM_070287764.1"/>
</dbReference>
<evidence type="ECO:0000313" key="5">
    <source>
        <dbReference type="RefSeq" id="XP_070143865.1"/>
    </source>
</evidence>
<evidence type="ECO:0000256" key="2">
    <source>
        <dbReference type="PROSITE-ProRule" id="PRU00339"/>
    </source>
</evidence>
<evidence type="ECO:0000256" key="1">
    <source>
        <dbReference type="ARBA" id="ARBA00022803"/>
    </source>
</evidence>
<dbReference type="InterPro" id="IPR019734">
    <property type="entry name" value="TPR_rpt"/>
</dbReference>
<evidence type="ECO:0000256" key="3">
    <source>
        <dbReference type="SAM" id="MobiDB-lite"/>
    </source>
</evidence>